<dbReference type="ESTHER" id="9acto-e2sfr5">
    <property type="family name" value="Est9X"/>
</dbReference>
<feature type="domain" description="BD-FAE-like" evidence="2">
    <location>
        <begin position="51"/>
        <end position="229"/>
    </location>
</feature>
<evidence type="ECO:0000313" key="3">
    <source>
        <dbReference type="EMBL" id="EFQ81967.1"/>
    </source>
</evidence>
<dbReference type="AlphaFoldDB" id="E2SFR5"/>
<dbReference type="PANTHER" id="PTHR48081">
    <property type="entry name" value="AB HYDROLASE SUPERFAMILY PROTEIN C4A8.06C"/>
    <property type="match status" value="1"/>
</dbReference>
<dbReference type="InterPro" id="IPR050300">
    <property type="entry name" value="GDXG_lipolytic_enzyme"/>
</dbReference>
<gene>
    <name evidence="3" type="ORF">HMPREF0063_12874</name>
</gene>
<dbReference type="STRING" id="585531.HMPREF0063_12874"/>
<dbReference type="eggNOG" id="COG0657">
    <property type="taxonomic scope" value="Bacteria"/>
</dbReference>
<dbReference type="OrthoDB" id="255603at2"/>
<keyword evidence="1" id="KW-0378">Hydrolase</keyword>
<dbReference type="Pfam" id="PF20434">
    <property type="entry name" value="BD-FAE"/>
    <property type="match status" value="1"/>
</dbReference>
<dbReference type="Gene3D" id="3.40.50.1820">
    <property type="entry name" value="alpha/beta hydrolase"/>
    <property type="match status" value="1"/>
</dbReference>
<dbReference type="SUPFAM" id="SSF53474">
    <property type="entry name" value="alpha/beta-Hydrolases"/>
    <property type="match status" value="1"/>
</dbReference>
<evidence type="ECO:0000259" key="2">
    <source>
        <dbReference type="Pfam" id="PF20434"/>
    </source>
</evidence>
<accession>E2SFR5</accession>
<dbReference type="GO" id="GO:0016787">
    <property type="term" value="F:hydrolase activity"/>
    <property type="evidence" value="ECO:0007669"/>
    <property type="project" value="UniProtKB-KW"/>
</dbReference>
<evidence type="ECO:0000256" key="1">
    <source>
        <dbReference type="ARBA" id="ARBA00022801"/>
    </source>
</evidence>
<organism evidence="3 4">
    <name type="scientific">Aeromicrobium marinum DSM 15272</name>
    <dbReference type="NCBI Taxonomy" id="585531"/>
    <lineage>
        <taxon>Bacteria</taxon>
        <taxon>Bacillati</taxon>
        <taxon>Actinomycetota</taxon>
        <taxon>Actinomycetes</taxon>
        <taxon>Propionibacteriales</taxon>
        <taxon>Nocardioidaceae</taxon>
        <taxon>Aeromicrobium</taxon>
    </lineage>
</organism>
<dbReference type="PROSITE" id="PS51257">
    <property type="entry name" value="PROKAR_LIPOPROTEIN"/>
    <property type="match status" value="1"/>
</dbReference>
<comment type="caution">
    <text evidence="3">The sequence shown here is derived from an EMBL/GenBank/DDBJ whole genome shotgun (WGS) entry which is preliminary data.</text>
</comment>
<dbReference type="RefSeq" id="WP_007079016.1">
    <property type="nucleotide sequence ID" value="NZ_CM001024.1"/>
</dbReference>
<evidence type="ECO:0000313" key="4">
    <source>
        <dbReference type="Proteomes" id="UP000003111"/>
    </source>
</evidence>
<proteinExistence type="predicted"/>
<dbReference type="EMBL" id="ACLF03000014">
    <property type="protein sequence ID" value="EFQ81967.1"/>
    <property type="molecule type" value="Genomic_DNA"/>
</dbReference>
<protein>
    <recommendedName>
        <fullName evidence="2">BD-FAE-like domain-containing protein</fullName>
    </recommendedName>
</protein>
<dbReference type="InterPro" id="IPR049492">
    <property type="entry name" value="BD-FAE-like_dom"/>
</dbReference>
<dbReference type="InterPro" id="IPR029058">
    <property type="entry name" value="AB_hydrolase_fold"/>
</dbReference>
<sequence length="271" mass="28278">MHRRQLIAAAGALALAACAPDPDRRRPDDVEELRYGSDRSQFAELSRTAAATSLGVVVVIHGGFWRDGFDLSLGRPLARSLVEEGWDVLNLEYRRVGGGGGFPQTFDDVADGIDLLAETDLATDRVITLGHSAGGHLAVWAAALGTLQDSPWGTPRVPVTAAVSQAGVLDLAGAADVNLGGGAAQALMGGPPDASWRLADPAQQVPLPVPVRCVHAADDQVVPIGQSAAYVDRARAAGADAELVEVPGDHFSVIDTASEAWRSTLTVLRDL</sequence>
<name>E2SFR5_9ACTN</name>
<keyword evidence="4" id="KW-1185">Reference proteome</keyword>
<dbReference type="Proteomes" id="UP000003111">
    <property type="component" value="Unassembled WGS sequence"/>
</dbReference>
<dbReference type="HOGENOM" id="CLU_012494_10_1_11"/>
<reference evidence="3" key="1">
    <citation type="submission" date="2010-08" db="EMBL/GenBank/DDBJ databases">
        <authorList>
            <person name="Muzny D."/>
            <person name="Qin X."/>
            <person name="Buhay C."/>
            <person name="Dugan-Rocha S."/>
            <person name="Ding Y."/>
            <person name="Chen G."/>
            <person name="Hawes A."/>
            <person name="Holder M."/>
            <person name="Jhangiani S."/>
            <person name="Johnson A."/>
            <person name="Khan Z."/>
            <person name="Li Z."/>
            <person name="Liu W."/>
            <person name="Liu X."/>
            <person name="Perez L."/>
            <person name="Shen H."/>
            <person name="Wang Q."/>
            <person name="Watt J."/>
            <person name="Xi L."/>
            <person name="Xin Y."/>
            <person name="Zhou J."/>
            <person name="Deng J."/>
            <person name="Jiang H."/>
            <person name="Liu Y."/>
            <person name="Qu J."/>
            <person name="Song X.-Z."/>
            <person name="Zhang L."/>
            <person name="Villasana D."/>
            <person name="Johnson A."/>
            <person name="Liu J."/>
            <person name="Liyanage D."/>
            <person name="Lorensuhewa L."/>
            <person name="Robinson T."/>
            <person name="Song A."/>
            <person name="Song B.-B."/>
            <person name="Dinh H."/>
            <person name="Thornton R."/>
            <person name="Coyle M."/>
            <person name="Francisco L."/>
            <person name="Jackson L."/>
            <person name="Javaid M."/>
            <person name="Korchina V."/>
            <person name="Kovar C."/>
            <person name="Mata R."/>
            <person name="Mathew T."/>
            <person name="Ngo R."/>
            <person name="Nguyen L."/>
            <person name="Nguyen N."/>
            <person name="Okwuonu G."/>
            <person name="Ongeri F."/>
            <person name="Pham C."/>
            <person name="Simmons D."/>
            <person name="Wilczek-Boney K."/>
            <person name="Hale W."/>
            <person name="Jakkamsetti A."/>
            <person name="Pham P."/>
            <person name="Ruth R."/>
            <person name="San Lucas F."/>
            <person name="Warren J."/>
            <person name="Zhang J."/>
            <person name="Zhao Z."/>
            <person name="Zhou C."/>
            <person name="Zhu D."/>
            <person name="Lee S."/>
            <person name="Bess C."/>
            <person name="Blankenburg K."/>
            <person name="Forbes L."/>
            <person name="Fu Q."/>
            <person name="Gubbala S."/>
            <person name="Hirani K."/>
            <person name="Jayaseelan J.C."/>
            <person name="Lara F."/>
            <person name="Munidasa M."/>
            <person name="Palculict T."/>
            <person name="Patil S."/>
            <person name="Pu L.-L."/>
            <person name="Saada N."/>
            <person name="Tang L."/>
            <person name="Weissenberger G."/>
            <person name="Zhu Y."/>
            <person name="Hemphill L."/>
            <person name="Shang Y."/>
            <person name="Youmans B."/>
            <person name="Ayvaz T."/>
            <person name="Ross M."/>
            <person name="Santibanez J."/>
            <person name="Aqrawi P."/>
            <person name="Gross S."/>
            <person name="Joshi V."/>
            <person name="Fowler G."/>
            <person name="Nazareth L."/>
            <person name="Reid J."/>
            <person name="Worley K."/>
            <person name="Petrosino J."/>
            <person name="Highlander S."/>
            <person name="Gibbs R."/>
        </authorList>
    </citation>
    <scope>NUCLEOTIDE SEQUENCE [LARGE SCALE GENOMIC DNA]</scope>
    <source>
        <strain evidence="3">DSM 15272</strain>
    </source>
</reference>